<evidence type="ECO:0008006" key="4">
    <source>
        <dbReference type="Google" id="ProtNLM"/>
    </source>
</evidence>
<accession>X1BHU5</accession>
<dbReference type="GO" id="GO:0005886">
    <property type="term" value="C:plasma membrane"/>
    <property type="evidence" value="ECO:0007669"/>
    <property type="project" value="TreeGrafter"/>
</dbReference>
<keyword evidence="2" id="KW-0812">Transmembrane</keyword>
<reference evidence="3" key="1">
    <citation type="journal article" date="2014" name="Front. Microbiol.">
        <title>High frequency of phylogenetically diverse reductive dehalogenase-homologous genes in deep subseafloor sedimentary metagenomes.</title>
        <authorList>
            <person name="Kawai M."/>
            <person name="Futagami T."/>
            <person name="Toyoda A."/>
            <person name="Takaki Y."/>
            <person name="Nishi S."/>
            <person name="Hori S."/>
            <person name="Arai W."/>
            <person name="Tsubouchi T."/>
            <person name="Morono Y."/>
            <person name="Uchiyama I."/>
            <person name="Ito T."/>
            <person name="Fujiyama A."/>
            <person name="Inagaki F."/>
            <person name="Takami H."/>
        </authorList>
    </citation>
    <scope>NUCLEOTIDE SEQUENCE</scope>
    <source>
        <strain evidence="3">Expedition CK06-06</strain>
    </source>
</reference>
<evidence type="ECO:0000256" key="2">
    <source>
        <dbReference type="SAM" id="Phobius"/>
    </source>
</evidence>
<feature type="transmembrane region" description="Helical" evidence="2">
    <location>
        <begin position="29"/>
        <end position="52"/>
    </location>
</feature>
<gene>
    <name evidence="3" type="ORF">S01H4_46983</name>
</gene>
<sequence length="241" mass="26725">ILRPVYNRVYATVRGWAPSRELFSRLLRFGLPNGVQFFIDIFGFTVFILLVGRLGTVQLTATNIAFNINALAFMPMLGLGVAVSVLVGQYLGENRVELAERSVYSGAAVSFLYMGGIACAYVTVPDLFVSIFSPHTGQVGFESIREITILLLRFVAIYSLFDTMNIVFASAVKGAGDTRFVMFLIIAMSSVFLVIPSYLALVIFKVGIYGAWIILSLYIILLGFCFLFRFLGGKWKSMRVI</sequence>
<feature type="transmembrane region" description="Helical" evidence="2">
    <location>
        <begin position="103"/>
        <end position="124"/>
    </location>
</feature>
<proteinExistence type="predicted"/>
<feature type="transmembrane region" description="Helical" evidence="2">
    <location>
        <begin position="64"/>
        <end position="91"/>
    </location>
</feature>
<name>X1BHU5_9ZZZZ</name>
<evidence type="ECO:0000313" key="3">
    <source>
        <dbReference type="EMBL" id="GAG95464.1"/>
    </source>
</evidence>
<feature type="transmembrane region" description="Helical" evidence="2">
    <location>
        <begin position="144"/>
        <end position="168"/>
    </location>
</feature>
<dbReference type="PANTHER" id="PTHR43298">
    <property type="entry name" value="MULTIDRUG RESISTANCE PROTEIN NORM-RELATED"/>
    <property type="match status" value="1"/>
</dbReference>
<dbReference type="AlphaFoldDB" id="X1BHU5"/>
<feature type="non-terminal residue" evidence="3">
    <location>
        <position position="1"/>
    </location>
</feature>
<dbReference type="InterPro" id="IPR050222">
    <property type="entry name" value="MATE_MdtK"/>
</dbReference>
<keyword evidence="1" id="KW-0813">Transport</keyword>
<dbReference type="Pfam" id="PF01554">
    <property type="entry name" value="MatE"/>
    <property type="match status" value="1"/>
</dbReference>
<dbReference type="GO" id="GO:0015297">
    <property type="term" value="F:antiporter activity"/>
    <property type="evidence" value="ECO:0007669"/>
    <property type="project" value="InterPro"/>
</dbReference>
<evidence type="ECO:0000256" key="1">
    <source>
        <dbReference type="ARBA" id="ARBA00022448"/>
    </source>
</evidence>
<dbReference type="GO" id="GO:0042910">
    <property type="term" value="F:xenobiotic transmembrane transporter activity"/>
    <property type="evidence" value="ECO:0007669"/>
    <property type="project" value="InterPro"/>
</dbReference>
<protein>
    <recommendedName>
        <fullName evidence="4">MATE family efflux transporter</fullName>
    </recommendedName>
</protein>
<dbReference type="PANTHER" id="PTHR43298:SF2">
    <property type="entry name" value="FMN_FAD EXPORTER YEEO-RELATED"/>
    <property type="match status" value="1"/>
</dbReference>
<feature type="transmembrane region" description="Helical" evidence="2">
    <location>
        <begin position="209"/>
        <end position="231"/>
    </location>
</feature>
<dbReference type="EMBL" id="BART01026319">
    <property type="protein sequence ID" value="GAG95464.1"/>
    <property type="molecule type" value="Genomic_DNA"/>
</dbReference>
<feature type="transmembrane region" description="Helical" evidence="2">
    <location>
        <begin position="180"/>
        <end position="203"/>
    </location>
</feature>
<keyword evidence="2" id="KW-1133">Transmembrane helix</keyword>
<comment type="caution">
    <text evidence="3">The sequence shown here is derived from an EMBL/GenBank/DDBJ whole genome shotgun (WGS) entry which is preliminary data.</text>
</comment>
<organism evidence="3">
    <name type="scientific">marine sediment metagenome</name>
    <dbReference type="NCBI Taxonomy" id="412755"/>
    <lineage>
        <taxon>unclassified sequences</taxon>
        <taxon>metagenomes</taxon>
        <taxon>ecological metagenomes</taxon>
    </lineage>
</organism>
<keyword evidence="2" id="KW-0472">Membrane</keyword>
<dbReference type="InterPro" id="IPR002528">
    <property type="entry name" value="MATE_fam"/>
</dbReference>